<accession>A0A1G7A7L1</accession>
<dbReference type="SUPFAM" id="SSF48295">
    <property type="entry name" value="TrpR-like"/>
    <property type="match status" value="1"/>
</dbReference>
<dbReference type="GO" id="GO:0006313">
    <property type="term" value="P:DNA transposition"/>
    <property type="evidence" value="ECO:0007669"/>
    <property type="project" value="InterPro"/>
</dbReference>
<dbReference type="EMBL" id="FMYQ01000033">
    <property type="protein sequence ID" value="SDE10792.1"/>
    <property type="molecule type" value="Genomic_DNA"/>
</dbReference>
<dbReference type="PANTHER" id="PTHR37936">
    <property type="entry name" value="TRANSPOSASE INSC FOR INSERTION ELEMENT IS2A-RELATED"/>
    <property type="match status" value="1"/>
</dbReference>
<dbReference type="NCBIfam" id="NF047595">
    <property type="entry name" value="IS66_ISRel24_TnpA"/>
    <property type="match status" value="1"/>
</dbReference>
<reference evidence="2" key="1">
    <citation type="submission" date="2016-09" db="EMBL/GenBank/DDBJ databases">
        <authorList>
            <person name="Varghese N."/>
            <person name="Submissions S."/>
        </authorList>
    </citation>
    <scope>NUCLEOTIDE SEQUENCE [LARGE SCALE GENOMIC DNA]</scope>
    <source>
        <strain evidence="2">TNe-862</strain>
    </source>
</reference>
<evidence type="ECO:0000313" key="1">
    <source>
        <dbReference type="EMBL" id="SDE10792.1"/>
    </source>
</evidence>
<dbReference type="GO" id="GO:0043565">
    <property type="term" value="F:sequence-specific DNA binding"/>
    <property type="evidence" value="ECO:0007669"/>
    <property type="project" value="InterPro"/>
</dbReference>
<dbReference type="OrthoDB" id="3376843at2"/>
<proteinExistence type="predicted"/>
<dbReference type="STRING" id="416944.SAMN05421548_13313"/>
<dbReference type="Pfam" id="PF01527">
    <property type="entry name" value="HTH_Tnp_1"/>
    <property type="match status" value="1"/>
</dbReference>
<organism evidence="1 2">
    <name type="scientific">Paraburkholderia lycopersici</name>
    <dbReference type="NCBI Taxonomy" id="416944"/>
    <lineage>
        <taxon>Bacteria</taxon>
        <taxon>Pseudomonadati</taxon>
        <taxon>Pseudomonadota</taxon>
        <taxon>Betaproteobacteria</taxon>
        <taxon>Burkholderiales</taxon>
        <taxon>Burkholderiaceae</taxon>
        <taxon>Paraburkholderia</taxon>
    </lineage>
</organism>
<evidence type="ECO:0000313" key="2">
    <source>
        <dbReference type="Proteomes" id="UP000198908"/>
    </source>
</evidence>
<dbReference type="GO" id="GO:0004803">
    <property type="term" value="F:transposase activity"/>
    <property type="evidence" value="ECO:0007669"/>
    <property type="project" value="InterPro"/>
</dbReference>
<dbReference type="InterPro" id="IPR002514">
    <property type="entry name" value="Transposase_8"/>
</dbReference>
<keyword evidence="2" id="KW-1185">Reference proteome</keyword>
<dbReference type="PANTHER" id="PTHR37936:SF3">
    <property type="entry name" value="TRANSPOSASE INSC FOR INSERTION ELEMENT IS2A-RELATED"/>
    <property type="match status" value="1"/>
</dbReference>
<sequence length="139" mass="14832">MTEIDCAGSRKGRPNYAPEFRLEVAMAASEPGISVAKLAQSHGLNPNMVFKWRRQYRAGLLGNKTVSANETAVFVPVAMSPDGSMAVSPLPGPTVQLPLRAQEAATSGIEIELNGARVRVSGKVDPAQLRLVLHCLRPA</sequence>
<gene>
    <name evidence="1" type="ORF">SAMN05421548_13313</name>
</gene>
<protein>
    <submittedName>
        <fullName evidence="1">Transposase</fullName>
    </submittedName>
</protein>
<dbReference type="Proteomes" id="UP000198908">
    <property type="component" value="Unassembled WGS sequence"/>
</dbReference>
<dbReference type="AlphaFoldDB" id="A0A1G7A7L1"/>
<dbReference type="InterPro" id="IPR010921">
    <property type="entry name" value="Trp_repressor/repl_initiator"/>
</dbReference>
<name>A0A1G7A7L1_9BURK</name>